<keyword evidence="3" id="KW-1185">Reference proteome</keyword>
<keyword evidence="1" id="KW-1133">Transmembrane helix</keyword>
<dbReference type="EMBL" id="JABFTP020000062">
    <property type="protein sequence ID" value="KAL3272405.1"/>
    <property type="molecule type" value="Genomic_DNA"/>
</dbReference>
<dbReference type="PANTHER" id="PTHR39948">
    <property type="entry name" value="GEO11419P1"/>
    <property type="match status" value="1"/>
</dbReference>
<reference evidence="2 3" key="1">
    <citation type="journal article" date="2021" name="BMC Biol.">
        <title>Horizontally acquired antibacterial genes associated with adaptive radiation of ladybird beetles.</title>
        <authorList>
            <person name="Li H.S."/>
            <person name="Tang X.F."/>
            <person name="Huang Y.H."/>
            <person name="Xu Z.Y."/>
            <person name="Chen M.L."/>
            <person name="Du X.Y."/>
            <person name="Qiu B.Y."/>
            <person name="Chen P.T."/>
            <person name="Zhang W."/>
            <person name="Slipinski A."/>
            <person name="Escalona H.E."/>
            <person name="Waterhouse R.M."/>
            <person name="Zwick A."/>
            <person name="Pang H."/>
        </authorList>
    </citation>
    <scope>NUCLEOTIDE SEQUENCE [LARGE SCALE GENOMIC DNA]</scope>
    <source>
        <strain evidence="2">SYSU2018</strain>
    </source>
</reference>
<protein>
    <submittedName>
        <fullName evidence="2">Uncharacterized protein</fullName>
    </submittedName>
</protein>
<dbReference type="Proteomes" id="UP001516400">
    <property type="component" value="Unassembled WGS sequence"/>
</dbReference>
<sequence length="129" mass="14830">MCILYCNYSSESVLIRCYFRSRVCENIKKMIQVDELPWANLEVVSLKKTPYHIIDRMVSDFMGNPIQVILWLIILIVLSFWFAGICAFFYIIVYCLEACIPGLKDISDLLLQGVQLPNLCAKKVIEGLS</sequence>
<proteinExistence type="predicted"/>
<evidence type="ECO:0000313" key="2">
    <source>
        <dbReference type="EMBL" id="KAL3272405.1"/>
    </source>
</evidence>
<keyword evidence="1" id="KW-0472">Membrane</keyword>
<organism evidence="2 3">
    <name type="scientific">Cryptolaemus montrouzieri</name>
    <dbReference type="NCBI Taxonomy" id="559131"/>
    <lineage>
        <taxon>Eukaryota</taxon>
        <taxon>Metazoa</taxon>
        <taxon>Ecdysozoa</taxon>
        <taxon>Arthropoda</taxon>
        <taxon>Hexapoda</taxon>
        <taxon>Insecta</taxon>
        <taxon>Pterygota</taxon>
        <taxon>Neoptera</taxon>
        <taxon>Endopterygota</taxon>
        <taxon>Coleoptera</taxon>
        <taxon>Polyphaga</taxon>
        <taxon>Cucujiformia</taxon>
        <taxon>Coccinelloidea</taxon>
        <taxon>Coccinellidae</taxon>
        <taxon>Scymninae</taxon>
        <taxon>Scymnini</taxon>
        <taxon>Cryptolaemus</taxon>
    </lineage>
</organism>
<evidence type="ECO:0000313" key="3">
    <source>
        <dbReference type="Proteomes" id="UP001516400"/>
    </source>
</evidence>
<feature type="transmembrane region" description="Helical" evidence="1">
    <location>
        <begin position="68"/>
        <end position="96"/>
    </location>
</feature>
<gene>
    <name evidence="2" type="ORF">HHI36_013881</name>
</gene>
<accession>A0ABD2N1N8</accession>
<keyword evidence="1" id="KW-0812">Transmembrane</keyword>
<comment type="caution">
    <text evidence="2">The sequence shown here is derived from an EMBL/GenBank/DDBJ whole genome shotgun (WGS) entry which is preliminary data.</text>
</comment>
<evidence type="ECO:0000256" key="1">
    <source>
        <dbReference type="SAM" id="Phobius"/>
    </source>
</evidence>
<dbReference type="AlphaFoldDB" id="A0ABD2N1N8"/>
<dbReference type="PANTHER" id="PTHR39948:SF1">
    <property type="entry name" value="GEO11419P1"/>
    <property type="match status" value="1"/>
</dbReference>
<name>A0ABD2N1N8_9CUCU</name>